<keyword evidence="6" id="KW-0804">Transcription</keyword>
<dbReference type="InterPro" id="IPR003656">
    <property type="entry name" value="Znf_BED"/>
</dbReference>
<sequence length="338" mass="38705">MDVQNITFTNTMDVQNIISTDSVTSLPIPVYSAANNTTTATATSSTTSSRNISAVWDNFTLLSNKPKAKCKYCKSILAYKKGTRISHLWRYLKSCNKFKKNRTCNEQSNGQTHLNFPILNKQQRIENPSQKDLVDMIIRDELCFQFVKKPGFRKFLSRILPCFSMSTDTVKQDIMKGYNERKNLIRTILQNAEGRISLTCDLLPYPHTDANIGNCIKTVTNDYLITTKLQTITLDNASLNDVAIHELINSASQNLINIKKELFHNHCLAHILNLIVKDELKEISETIIKAIYTTPRWRQMFLDVCEYESIKATILPLDCETRWNSTFIMLQSAIKMEN</sequence>
<dbReference type="InterPro" id="IPR036236">
    <property type="entry name" value="Znf_C2H2_sf"/>
</dbReference>
<evidence type="ECO:0000256" key="2">
    <source>
        <dbReference type="ARBA" id="ARBA00022723"/>
    </source>
</evidence>
<evidence type="ECO:0000256" key="1">
    <source>
        <dbReference type="ARBA" id="ARBA00004123"/>
    </source>
</evidence>
<dbReference type="AlphaFoldDB" id="A0A9N9HXN8"/>
<keyword evidence="4" id="KW-0862">Zinc</keyword>
<dbReference type="OrthoDB" id="1937726at2759"/>
<evidence type="ECO:0000256" key="5">
    <source>
        <dbReference type="ARBA" id="ARBA00023015"/>
    </source>
</evidence>
<proteinExistence type="predicted"/>
<dbReference type="PROSITE" id="PS50808">
    <property type="entry name" value="ZF_BED"/>
    <property type="match status" value="1"/>
</dbReference>
<dbReference type="GO" id="GO:0003677">
    <property type="term" value="F:DNA binding"/>
    <property type="evidence" value="ECO:0007669"/>
    <property type="project" value="InterPro"/>
</dbReference>
<accession>A0A9N9HXN8</accession>
<name>A0A9N9HXN8_9GLOM</name>
<reference evidence="10" key="1">
    <citation type="submission" date="2021-06" db="EMBL/GenBank/DDBJ databases">
        <authorList>
            <person name="Kallberg Y."/>
            <person name="Tangrot J."/>
            <person name="Rosling A."/>
        </authorList>
    </citation>
    <scope>NUCLEOTIDE SEQUENCE</scope>
    <source>
        <strain evidence="10">MA453B</strain>
    </source>
</reference>
<dbReference type="SUPFAM" id="SSF57667">
    <property type="entry name" value="beta-beta-alpha zinc fingers"/>
    <property type="match status" value="1"/>
</dbReference>
<feature type="non-terminal residue" evidence="10">
    <location>
        <position position="338"/>
    </location>
</feature>
<keyword evidence="2" id="KW-0479">Metal-binding</keyword>
<dbReference type="SUPFAM" id="SSF53098">
    <property type="entry name" value="Ribonuclease H-like"/>
    <property type="match status" value="1"/>
</dbReference>
<keyword evidence="3 8" id="KW-0863">Zinc-finger</keyword>
<comment type="caution">
    <text evidence="10">The sequence shown here is derived from an EMBL/GenBank/DDBJ whole genome shotgun (WGS) entry which is preliminary data.</text>
</comment>
<evidence type="ECO:0000313" key="11">
    <source>
        <dbReference type="Proteomes" id="UP000789405"/>
    </source>
</evidence>
<gene>
    <name evidence="10" type="ORF">DERYTH_LOCUS13613</name>
</gene>
<dbReference type="SMART" id="SM00614">
    <property type="entry name" value="ZnF_BED"/>
    <property type="match status" value="1"/>
</dbReference>
<organism evidence="10 11">
    <name type="scientific">Dentiscutata erythropus</name>
    <dbReference type="NCBI Taxonomy" id="1348616"/>
    <lineage>
        <taxon>Eukaryota</taxon>
        <taxon>Fungi</taxon>
        <taxon>Fungi incertae sedis</taxon>
        <taxon>Mucoromycota</taxon>
        <taxon>Glomeromycotina</taxon>
        <taxon>Glomeromycetes</taxon>
        <taxon>Diversisporales</taxon>
        <taxon>Gigasporaceae</taxon>
        <taxon>Dentiscutata</taxon>
    </lineage>
</organism>
<dbReference type="GO" id="GO:0005634">
    <property type="term" value="C:nucleus"/>
    <property type="evidence" value="ECO:0007669"/>
    <property type="project" value="UniProtKB-SubCell"/>
</dbReference>
<dbReference type="PANTHER" id="PTHR46481:SF10">
    <property type="entry name" value="ZINC FINGER BED DOMAIN-CONTAINING PROTEIN 39"/>
    <property type="match status" value="1"/>
</dbReference>
<comment type="subcellular location">
    <subcellularLocation>
        <location evidence="1">Nucleus</location>
    </subcellularLocation>
</comment>
<feature type="domain" description="BED-type" evidence="9">
    <location>
        <begin position="50"/>
        <end position="103"/>
    </location>
</feature>
<dbReference type="Proteomes" id="UP000789405">
    <property type="component" value="Unassembled WGS sequence"/>
</dbReference>
<evidence type="ECO:0000256" key="4">
    <source>
        <dbReference type="ARBA" id="ARBA00022833"/>
    </source>
</evidence>
<evidence type="ECO:0000313" key="10">
    <source>
        <dbReference type="EMBL" id="CAG8711318.1"/>
    </source>
</evidence>
<evidence type="ECO:0000256" key="3">
    <source>
        <dbReference type="ARBA" id="ARBA00022771"/>
    </source>
</evidence>
<dbReference type="PANTHER" id="PTHR46481">
    <property type="entry name" value="ZINC FINGER BED DOMAIN-CONTAINING PROTEIN 4"/>
    <property type="match status" value="1"/>
</dbReference>
<protein>
    <submittedName>
        <fullName evidence="10">16206_t:CDS:1</fullName>
    </submittedName>
</protein>
<dbReference type="InterPro" id="IPR052035">
    <property type="entry name" value="ZnF_BED_domain_contain"/>
</dbReference>
<keyword evidence="7" id="KW-0539">Nucleus</keyword>
<dbReference type="GO" id="GO:0009791">
    <property type="term" value="P:post-embryonic development"/>
    <property type="evidence" value="ECO:0007669"/>
    <property type="project" value="UniProtKB-ARBA"/>
</dbReference>
<dbReference type="GO" id="GO:0008270">
    <property type="term" value="F:zinc ion binding"/>
    <property type="evidence" value="ECO:0007669"/>
    <property type="project" value="UniProtKB-KW"/>
</dbReference>
<evidence type="ECO:0000259" key="9">
    <source>
        <dbReference type="PROSITE" id="PS50808"/>
    </source>
</evidence>
<keyword evidence="11" id="KW-1185">Reference proteome</keyword>
<evidence type="ECO:0000256" key="6">
    <source>
        <dbReference type="ARBA" id="ARBA00023163"/>
    </source>
</evidence>
<dbReference type="EMBL" id="CAJVPY010009682">
    <property type="protein sequence ID" value="CAG8711318.1"/>
    <property type="molecule type" value="Genomic_DNA"/>
</dbReference>
<evidence type="ECO:0000256" key="8">
    <source>
        <dbReference type="PROSITE-ProRule" id="PRU00027"/>
    </source>
</evidence>
<evidence type="ECO:0000256" key="7">
    <source>
        <dbReference type="ARBA" id="ARBA00023242"/>
    </source>
</evidence>
<dbReference type="InterPro" id="IPR012337">
    <property type="entry name" value="RNaseH-like_sf"/>
</dbReference>
<keyword evidence="5" id="KW-0805">Transcription regulation</keyword>